<evidence type="ECO:0000313" key="3">
    <source>
        <dbReference type="Proteomes" id="UP001159363"/>
    </source>
</evidence>
<keyword evidence="3" id="KW-1185">Reference proteome</keyword>
<reference evidence="2 3" key="1">
    <citation type="submission" date="2023-02" db="EMBL/GenBank/DDBJ databases">
        <title>LHISI_Scaffold_Assembly.</title>
        <authorList>
            <person name="Stuart O.P."/>
            <person name="Cleave R."/>
            <person name="Magrath M.J.L."/>
            <person name="Mikheyev A.S."/>
        </authorList>
    </citation>
    <scope>NUCLEOTIDE SEQUENCE [LARGE SCALE GENOMIC DNA]</scope>
    <source>
        <strain evidence="2">Daus_M_001</strain>
        <tissue evidence="2">Leg muscle</tissue>
    </source>
</reference>
<name>A0ABQ9HUL6_9NEOP</name>
<dbReference type="Proteomes" id="UP001159363">
    <property type="component" value="Chromosome 3"/>
</dbReference>
<sequence>MRVQRGEHLEMNLGKKSLALNGRTESYSPSKVGNDGFKGKRDIREKTRRSEASSWTIPTCENPGVNRPGIEPFSPCCEASGPPAVREVQKLVLASTSGRNISGEMYVDPCRLAIDYRWALFNVTVIKTCYNLVTRYPSNTSHVLHRNFWNVLECLSSLTTAHAAQARMLFLGTPNLGALSNVIVILRNVGTGEKRSTVTCYRNNMFLERVTCLELERWNTLRERNCTGYWVRMYLPTSFHACAMGFISGKRDVQSSHWNSPQCTPKIMQGDMHRGREGLVGQGLHFEAMTTSLRGGGGIEQRSPWAVSLVVASGHWNEKGVEDGSVRASTSAILISLRNHEQDGDSPIRLYSECGWPNQWERPRGDSASKIKKRGSDKAQQYALPATKLNERSVRSRERNLHRNVDARAAPDQWRPERAACALRVPQAGPSTPPPPFTTLAEQTWSCLANSEGSSVERPISSRAATHVSDAVKLPCCVCLSDFQWSSYHFIDEKSVVKFSAGCYRSLIRVSFVLRYGSLKERFLAIGGLQNSICSKRGNFGVSFLRLLGGDRDMHINSPIASMCKAMNCRAVLPSITHLYETFSGGPTTINLGKSEAIVFTHRLLPQADHRPELTLFGELFALKYFGVHVDRMLTWKAHINAKCPSAQARLSIFYPILNPRSTLTRNKAVLLYTMLIRPVITHAAPSRPHAAKTHIRRLQIIQNKCLRIAADAPRYCPIVDLHRDLKIEKLDEHFVKLTQKFYTDCANSANTKISNLGDYNRRRNKNISGQRRFRLTGCHKLQTRRNRLCTAPGLEMEL</sequence>
<dbReference type="EMBL" id="JARBHB010000003">
    <property type="protein sequence ID" value="KAJ8888089.1"/>
    <property type="molecule type" value="Genomic_DNA"/>
</dbReference>
<proteinExistence type="predicted"/>
<evidence type="ECO:0000256" key="1">
    <source>
        <dbReference type="SAM" id="MobiDB-lite"/>
    </source>
</evidence>
<feature type="region of interest" description="Disordered" evidence="1">
    <location>
        <begin position="21"/>
        <end position="56"/>
    </location>
</feature>
<protein>
    <submittedName>
        <fullName evidence="2">Uncharacterized protein</fullName>
    </submittedName>
</protein>
<feature type="compositionally biased region" description="Basic and acidic residues" evidence="1">
    <location>
        <begin position="37"/>
        <end position="51"/>
    </location>
</feature>
<evidence type="ECO:0000313" key="2">
    <source>
        <dbReference type="EMBL" id="KAJ8888089.1"/>
    </source>
</evidence>
<feature type="region of interest" description="Disordered" evidence="1">
    <location>
        <begin position="361"/>
        <end position="380"/>
    </location>
</feature>
<organism evidence="2 3">
    <name type="scientific">Dryococelus australis</name>
    <dbReference type="NCBI Taxonomy" id="614101"/>
    <lineage>
        <taxon>Eukaryota</taxon>
        <taxon>Metazoa</taxon>
        <taxon>Ecdysozoa</taxon>
        <taxon>Arthropoda</taxon>
        <taxon>Hexapoda</taxon>
        <taxon>Insecta</taxon>
        <taxon>Pterygota</taxon>
        <taxon>Neoptera</taxon>
        <taxon>Polyneoptera</taxon>
        <taxon>Phasmatodea</taxon>
        <taxon>Verophasmatodea</taxon>
        <taxon>Anareolatae</taxon>
        <taxon>Phasmatidae</taxon>
        <taxon>Eurycanthinae</taxon>
        <taxon>Dryococelus</taxon>
    </lineage>
</organism>
<accession>A0ABQ9HUL6</accession>
<gene>
    <name evidence="2" type="ORF">PR048_007576</name>
</gene>
<comment type="caution">
    <text evidence="2">The sequence shown here is derived from an EMBL/GenBank/DDBJ whole genome shotgun (WGS) entry which is preliminary data.</text>
</comment>
<feature type="compositionally biased region" description="Basic and acidic residues" evidence="1">
    <location>
        <begin position="361"/>
        <end position="377"/>
    </location>
</feature>